<accession>A0A078AR46</accession>
<dbReference type="PANTHER" id="PTHR31398">
    <property type="entry name" value="MEIOTIC NUCLEAR DIVISION PROTEIN 1 HOMOLOG"/>
    <property type="match status" value="1"/>
</dbReference>
<organism evidence="2 3">
    <name type="scientific">Stylonychia lemnae</name>
    <name type="common">Ciliate</name>
    <dbReference type="NCBI Taxonomy" id="5949"/>
    <lineage>
        <taxon>Eukaryota</taxon>
        <taxon>Sar</taxon>
        <taxon>Alveolata</taxon>
        <taxon>Ciliophora</taxon>
        <taxon>Intramacronucleata</taxon>
        <taxon>Spirotrichea</taxon>
        <taxon>Stichotrichia</taxon>
        <taxon>Sporadotrichida</taxon>
        <taxon>Oxytrichidae</taxon>
        <taxon>Stylonychinae</taxon>
        <taxon>Stylonychia</taxon>
    </lineage>
</organism>
<dbReference type="OrthoDB" id="289648at2759"/>
<dbReference type="GO" id="GO:0005634">
    <property type="term" value="C:nucleus"/>
    <property type="evidence" value="ECO:0007669"/>
    <property type="project" value="TreeGrafter"/>
</dbReference>
<feature type="compositionally biased region" description="Basic and acidic residues" evidence="1">
    <location>
        <begin position="493"/>
        <end position="509"/>
    </location>
</feature>
<sequence>MQAQNLSNSSQNHNKVKTCELKALGLLRSLDQFGVPISLTYKNEPVLKSHAGGVATILSRVIVLAFMIVQIQDVYNRVCTIQTSIYKRDLNSDFTEFNLTEQIFDIGLKLEYIFFEKDPTIQANLDQYVYLQLSQNEYQWIKNSKGQRVQIKYKQKVELTKCEQGIYDSFQCPERVNFQIGGSFAVQKSKFIQVAIRDCNQTYLNEKYNKTKQCKSKDEISKVAQFLKLHIITQNSYFDAKSFETISVKKSLDLFYLMSIKDKSIYYYMLLSQNKILRKDNMVYGPDIEEKFIETKIDHNIVQELNSTDPYNNAYIGVYIMLNDEVKQIERKVFNVLDALKNTGGFISKLNFTVKKNFRMYLRQYGFCRTRNSNSAFKDKLYENGLMKVHRELDIRNISRELRTLKFITNTILDKYQRYMLPLFRANLLNNQPKMLSFDIDDNVLEESLANIIIHEDVNKTFYDKEFRLSEEIVMKMRKPATFVEKMSRSMKQHRDQNNFHNSQDKDNELEIEQNLSNESDEEQDKSQSVPEQNNRKKELLIDDDIFQKYQPNKSEIHQAKPENQQRSFDCLENSQKQLFLPLPESKEDQSEPIDLENIQVQIQPPDNQLKKDKKTIQSNVSEINYYVEDEEEIPAPALDFIKF</sequence>
<feature type="region of interest" description="Disordered" evidence="1">
    <location>
        <begin position="486"/>
        <end position="540"/>
    </location>
</feature>
<keyword evidence="3" id="KW-1185">Reference proteome</keyword>
<dbReference type="GO" id="GO:0007131">
    <property type="term" value="P:reciprocal meiotic recombination"/>
    <property type="evidence" value="ECO:0007669"/>
    <property type="project" value="TreeGrafter"/>
</dbReference>
<gene>
    <name evidence="2" type="primary">Contig3950.g4223</name>
    <name evidence="2" type="ORF">STYLEM_13504</name>
</gene>
<reference evidence="2 3" key="1">
    <citation type="submission" date="2014-06" db="EMBL/GenBank/DDBJ databases">
        <authorList>
            <person name="Swart Estienne"/>
        </authorList>
    </citation>
    <scope>NUCLEOTIDE SEQUENCE [LARGE SCALE GENOMIC DNA]</scope>
    <source>
        <strain evidence="2 3">130c</strain>
    </source>
</reference>
<dbReference type="Proteomes" id="UP000039865">
    <property type="component" value="Unassembled WGS sequence"/>
</dbReference>
<evidence type="ECO:0000313" key="2">
    <source>
        <dbReference type="EMBL" id="CDW84441.1"/>
    </source>
</evidence>
<proteinExistence type="predicted"/>
<protein>
    <submittedName>
        <fullName evidence="2">Uncharacterized protein</fullName>
    </submittedName>
</protein>
<dbReference type="PANTHER" id="PTHR31398:SF0">
    <property type="entry name" value="MEIOTIC NUCLEAR DIVISION PROTEIN 1 HOMOLOG"/>
    <property type="match status" value="1"/>
</dbReference>
<name>A0A078AR46_STYLE</name>
<dbReference type="EMBL" id="CCKQ01012803">
    <property type="protein sequence ID" value="CDW84441.1"/>
    <property type="molecule type" value="Genomic_DNA"/>
</dbReference>
<dbReference type="AlphaFoldDB" id="A0A078AR46"/>
<dbReference type="InParanoid" id="A0A078AR46"/>
<evidence type="ECO:0000313" key="3">
    <source>
        <dbReference type="Proteomes" id="UP000039865"/>
    </source>
</evidence>
<evidence type="ECO:0000256" key="1">
    <source>
        <dbReference type="SAM" id="MobiDB-lite"/>
    </source>
</evidence>